<dbReference type="SUPFAM" id="SSF53850">
    <property type="entry name" value="Periplasmic binding protein-like II"/>
    <property type="match status" value="1"/>
</dbReference>
<dbReference type="PANTHER" id="PTHR30222:SF12">
    <property type="entry name" value="NORSPERMIDINE SENSOR"/>
    <property type="match status" value="1"/>
</dbReference>
<keyword evidence="2" id="KW-0813">Transport</keyword>
<dbReference type="OrthoDB" id="9769319at2"/>
<dbReference type="PROSITE" id="PS51257">
    <property type="entry name" value="PROKAR_LIPOPROTEIN"/>
    <property type="match status" value="1"/>
</dbReference>
<dbReference type="AlphaFoldDB" id="A0A087CDX3"/>
<proteinExistence type="predicted"/>
<reference evidence="7 8" key="1">
    <citation type="submission" date="2014-03" db="EMBL/GenBank/DDBJ databases">
        <title>Genomics of Bifidobacteria.</title>
        <authorList>
            <person name="Ventura M."/>
            <person name="Milani C."/>
            <person name="Lugli G.A."/>
        </authorList>
    </citation>
    <scope>NUCLEOTIDE SEQUENCE [LARGE SCALE GENOMIC DNA]</scope>
    <source>
        <strain evidence="7 8">LMG 21775</strain>
    </source>
</reference>
<organism evidence="7 8">
    <name type="scientific">Bifidobacterium psychraerophilum</name>
    <dbReference type="NCBI Taxonomy" id="218140"/>
    <lineage>
        <taxon>Bacteria</taxon>
        <taxon>Bacillati</taxon>
        <taxon>Actinomycetota</taxon>
        <taxon>Actinomycetes</taxon>
        <taxon>Bifidobacteriales</taxon>
        <taxon>Bifidobacteriaceae</taxon>
        <taxon>Bifidobacterium</taxon>
    </lineage>
</organism>
<dbReference type="RefSeq" id="WP_051921898.1">
    <property type="nucleotide sequence ID" value="NZ_JGZI01000010.1"/>
</dbReference>
<keyword evidence="4" id="KW-0574">Periplasm</keyword>
<keyword evidence="8" id="KW-1185">Reference proteome</keyword>
<evidence type="ECO:0000256" key="6">
    <source>
        <dbReference type="SAM" id="SignalP"/>
    </source>
</evidence>
<dbReference type="eggNOG" id="COG0687">
    <property type="taxonomic scope" value="Bacteria"/>
</dbReference>
<feature type="binding site" evidence="5">
    <location>
        <position position="105"/>
    </location>
    <ligand>
        <name>spermidine</name>
        <dbReference type="ChEBI" id="CHEBI:57834"/>
    </ligand>
</feature>
<name>A0A087CDX3_9BIFI</name>
<sequence>MKKPYAPILATCSAAALLLTAGCASGVGTESFTESSAAASFTPASSGELHIYTWSDYYPTDLLESFESDTGIKATIDYYESNEALMSKMEATSGSGYDIVVPSDYAVQLLADDGLLQKINALDLPNGSNIEEDFREVYYDKGREYSAPYLYGTTGYMYDSSLLKDGEEAPDSWEDYFTSDAAWNKSPGIFNDQTDGVNAALRATGGEPCSTDAKELQAAQDLLMEYKSKVQNISSDTVIDRLISGENSVAMIWNGAGHRVTTEKSSMTYVYAKEGVSSYQDNWAVPSGAENVQQALTFINWMLEPEHAAAAANYQGYDAGITGVDKLLDESLRNDPAVMPPDDADIELIPTCSNATINSYSKIWESFRS</sequence>
<dbReference type="GeneID" id="98301074"/>
<accession>A0A087CDX3</accession>
<dbReference type="PANTHER" id="PTHR30222">
    <property type="entry name" value="SPERMIDINE/PUTRESCINE-BINDING PERIPLASMIC PROTEIN"/>
    <property type="match status" value="1"/>
</dbReference>
<dbReference type="GO" id="GO:0042597">
    <property type="term" value="C:periplasmic space"/>
    <property type="evidence" value="ECO:0007669"/>
    <property type="project" value="UniProtKB-SubCell"/>
</dbReference>
<dbReference type="InterPro" id="IPR001188">
    <property type="entry name" value="Sperm_putr-bd"/>
</dbReference>
<dbReference type="InterPro" id="IPR006059">
    <property type="entry name" value="SBP"/>
</dbReference>
<evidence type="ECO:0000256" key="4">
    <source>
        <dbReference type="ARBA" id="ARBA00022764"/>
    </source>
</evidence>
<gene>
    <name evidence="7" type="ORF">BPSY_1882</name>
</gene>
<dbReference type="Proteomes" id="UP000029050">
    <property type="component" value="Unassembled WGS sequence"/>
</dbReference>
<evidence type="ECO:0000256" key="5">
    <source>
        <dbReference type="PIRSR" id="PIRSR019574-1"/>
    </source>
</evidence>
<dbReference type="STRING" id="218140.BPSY_1882"/>
<dbReference type="GO" id="GO:0015846">
    <property type="term" value="P:polyamine transport"/>
    <property type="evidence" value="ECO:0007669"/>
    <property type="project" value="InterPro"/>
</dbReference>
<dbReference type="Pfam" id="PF13416">
    <property type="entry name" value="SBP_bac_8"/>
    <property type="match status" value="1"/>
</dbReference>
<comment type="caution">
    <text evidence="7">The sequence shown here is derived from an EMBL/GenBank/DDBJ whole genome shotgun (WGS) entry which is preliminary data.</text>
</comment>
<keyword evidence="3 6" id="KW-0732">Signal</keyword>
<dbReference type="Gene3D" id="3.40.190.10">
    <property type="entry name" value="Periplasmic binding protein-like II"/>
    <property type="match status" value="2"/>
</dbReference>
<dbReference type="PIRSF" id="PIRSF019574">
    <property type="entry name" value="Periplasmic_polyamine_BP"/>
    <property type="match status" value="1"/>
</dbReference>
<comment type="subcellular location">
    <subcellularLocation>
        <location evidence="1">Periplasm</location>
    </subcellularLocation>
</comment>
<evidence type="ECO:0000256" key="1">
    <source>
        <dbReference type="ARBA" id="ARBA00004418"/>
    </source>
</evidence>
<evidence type="ECO:0000313" key="8">
    <source>
        <dbReference type="Proteomes" id="UP000029050"/>
    </source>
</evidence>
<dbReference type="EMBL" id="JGZI01000010">
    <property type="protein sequence ID" value="KFI81473.1"/>
    <property type="molecule type" value="Genomic_DNA"/>
</dbReference>
<dbReference type="PRINTS" id="PR00909">
    <property type="entry name" value="SPERMDNBNDNG"/>
</dbReference>
<protein>
    <submittedName>
        <fullName evidence="7">ABC transporter</fullName>
    </submittedName>
</protein>
<dbReference type="GO" id="GO:0019808">
    <property type="term" value="F:polyamine binding"/>
    <property type="evidence" value="ECO:0007669"/>
    <property type="project" value="InterPro"/>
</dbReference>
<evidence type="ECO:0000256" key="3">
    <source>
        <dbReference type="ARBA" id="ARBA00022729"/>
    </source>
</evidence>
<evidence type="ECO:0000256" key="2">
    <source>
        <dbReference type="ARBA" id="ARBA00022448"/>
    </source>
</evidence>
<feature type="signal peptide" evidence="6">
    <location>
        <begin position="1"/>
        <end position="26"/>
    </location>
</feature>
<evidence type="ECO:0000313" key="7">
    <source>
        <dbReference type="EMBL" id="KFI81473.1"/>
    </source>
</evidence>
<feature type="chain" id="PRO_5001819438" evidence="6">
    <location>
        <begin position="27"/>
        <end position="369"/>
    </location>
</feature>